<sequence length="76" mass="7876">MSLSARDALEYATRDAYLKLYAVLAGGFVLMFAGQFVFATAVGSLLALLGLLGIFTGLLGVLAATVAVLHKILAES</sequence>
<feature type="transmembrane region" description="Helical" evidence="1">
    <location>
        <begin position="45"/>
        <end position="69"/>
    </location>
</feature>
<dbReference type="AlphaFoldDB" id="A0A8U0HST5"/>
<keyword evidence="3" id="KW-1185">Reference proteome</keyword>
<dbReference type="KEGG" id="halx:M0R89_14450"/>
<reference evidence="2 3" key="1">
    <citation type="submission" date="2022-04" db="EMBL/GenBank/DDBJ databases">
        <title>Diverse halophilic archaea isolated from saline environments.</title>
        <authorList>
            <person name="Cui H.-L."/>
        </authorList>
    </citation>
    <scope>NUCLEOTIDE SEQUENCE [LARGE SCALE GENOMIC DNA]</scope>
    <source>
        <strain evidence="2 3">XZYJT49</strain>
    </source>
</reference>
<keyword evidence="1" id="KW-0472">Membrane</keyword>
<organism evidence="2 3">
    <name type="scientific">Halorussus limi</name>
    <dbReference type="NCBI Taxonomy" id="2938695"/>
    <lineage>
        <taxon>Archaea</taxon>
        <taxon>Methanobacteriati</taxon>
        <taxon>Methanobacteriota</taxon>
        <taxon>Stenosarchaea group</taxon>
        <taxon>Halobacteria</taxon>
        <taxon>Halobacteriales</taxon>
        <taxon>Haladaptataceae</taxon>
        <taxon>Halorussus</taxon>
    </lineage>
</organism>
<accession>A0A8U0HST5</accession>
<name>A0A8U0HST5_9EURY</name>
<keyword evidence="1" id="KW-1133">Transmembrane helix</keyword>
<evidence type="ECO:0000313" key="3">
    <source>
        <dbReference type="Proteomes" id="UP000830729"/>
    </source>
</evidence>
<dbReference type="Proteomes" id="UP000830729">
    <property type="component" value="Chromosome"/>
</dbReference>
<protein>
    <submittedName>
        <fullName evidence="2">Uncharacterized protein</fullName>
    </submittedName>
</protein>
<evidence type="ECO:0000313" key="2">
    <source>
        <dbReference type="EMBL" id="UPV73734.1"/>
    </source>
</evidence>
<proteinExistence type="predicted"/>
<evidence type="ECO:0000256" key="1">
    <source>
        <dbReference type="SAM" id="Phobius"/>
    </source>
</evidence>
<keyword evidence="1" id="KW-0812">Transmembrane</keyword>
<dbReference type="RefSeq" id="WP_248649786.1">
    <property type="nucleotide sequence ID" value="NZ_CP096659.1"/>
</dbReference>
<dbReference type="EMBL" id="CP096659">
    <property type="protein sequence ID" value="UPV73734.1"/>
    <property type="molecule type" value="Genomic_DNA"/>
</dbReference>
<feature type="transmembrane region" description="Helical" evidence="1">
    <location>
        <begin position="20"/>
        <end position="39"/>
    </location>
</feature>
<dbReference type="GeneID" id="72186423"/>
<gene>
    <name evidence="2" type="ORF">M0R89_14450</name>
</gene>